<dbReference type="Proteomes" id="UP001228044">
    <property type="component" value="Unassembled WGS sequence"/>
</dbReference>
<gene>
    <name evidence="2" type="ORF">QWJ38_00690</name>
</gene>
<keyword evidence="1" id="KW-1133">Transmembrane helix</keyword>
<protein>
    <submittedName>
        <fullName evidence="2">YeeE/YedE family protein</fullName>
    </submittedName>
</protein>
<dbReference type="Pfam" id="PF20398">
    <property type="entry name" value="DUF6691"/>
    <property type="match status" value="1"/>
</dbReference>
<reference evidence="2 3" key="1">
    <citation type="submission" date="2023-06" db="EMBL/GenBank/DDBJ databases">
        <title>Pelomonas sp. PFR6 16S ribosomal RNA gene Genome sequencing and assembly.</title>
        <authorList>
            <person name="Woo H."/>
        </authorList>
    </citation>
    <scope>NUCLEOTIDE SEQUENCE [LARGE SCALE GENOMIC DNA]</scope>
    <source>
        <strain evidence="2 3">PFR6</strain>
    </source>
</reference>
<proteinExistence type="predicted"/>
<feature type="transmembrane region" description="Helical" evidence="1">
    <location>
        <begin position="85"/>
        <end position="108"/>
    </location>
</feature>
<feature type="transmembrane region" description="Helical" evidence="1">
    <location>
        <begin position="114"/>
        <end position="134"/>
    </location>
</feature>
<evidence type="ECO:0000313" key="3">
    <source>
        <dbReference type="Proteomes" id="UP001228044"/>
    </source>
</evidence>
<evidence type="ECO:0000256" key="1">
    <source>
        <dbReference type="SAM" id="Phobius"/>
    </source>
</evidence>
<dbReference type="EMBL" id="JAUHHC010000001">
    <property type="protein sequence ID" value="MDN3918780.1"/>
    <property type="molecule type" value="Genomic_DNA"/>
</dbReference>
<comment type="caution">
    <text evidence="2">The sequence shown here is derived from an EMBL/GenBank/DDBJ whole genome shotgun (WGS) entry which is preliminary data.</text>
</comment>
<dbReference type="RefSeq" id="WP_290357109.1">
    <property type="nucleotide sequence ID" value="NZ_JAUHHC010000001.1"/>
</dbReference>
<keyword evidence="3" id="KW-1185">Reference proteome</keyword>
<accession>A0ABT8DP09</accession>
<name>A0ABT8DP09_9BURK</name>
<sequence length="146" mass="14868">MQHRVSEFLVGLLFGIGLILAGMTDPSKVIGFLDLAGAWDPSLAFVMGGAILVGLGAFALARRRATNLMGGAMHLPASPDIDRRLVAGSLIFGAGWGLAGFCPGPAIVSMGAGNAKGAVFVLAMLAGMVIFELAERAKTGALAGER</sequence>
<dbReference type="InterPro" id="IPR046513">
    <property type="entry name" value="DUF6691"/>
</dbReference>
<feature type="transmembrane region" description="Helical" evidence="1">
    <location>
        <begin position="42"/>
        <end position="61"/>
    </location>
</feature>
<keyword evidence="1" id="KW-0812">Transmembrane</keyword>
<keyword evidence="1" id="KW-0472">Membrane</keyword>
<organism evidence="2 3">
    <name type="scientific">Roseateles violae</name>
    <dbReference type="NCBI Taxonomy" id="3058042"/>
    <lineage>
        <taxon>Bacteria</taxon>
        <taxon>Pseudomonadati</taxon>
        <taxon>Pseudomonadota</taxon>
        <taxon>Betaproteobacteria</taxon>
        <taxon>Burkholderiales</taxon>
        <taxon>Sphaerotilaceae</taxon>
        <taxon>Roseateles</taxon>
    </lineage>
</organism>
<evidence type="ECO:0000313" key="2">
    <source>
        <dbReference type="EMBL" id="MDN3918780.1"/>
    </source>
</evidence>